<protein>
    <submittedName>
        <fullName evidence="12">Ionotropic receptor 6</fullName>
    </submittedName>
</protein>
<evidence type="ECO:0000256" key="8">
    <source>
        <dbReference type="ARBA" id="ARBA00023180"/>
    </source>
</evidence>
<evidence type="ECO:0000259" key="11">
    <source>
        <dbReference type="Pfam" id="PF00060"/>
    </source>
</evidence>
<name>A0A0K2D694_LOCMI</name>
<dbReference type="InterPro" id="IPR001320">
    <property type="entry name" value="Iontro_rcpt_C"/>
</dbReference>
<keyword evidence="4 9" id="KW-0812">Transmembrane</keyword>
<proteinExistence type="evidence at transcript level"/>
<dbReference type="GO" id="GO:0015276">
    <property type="term" value="F:ligand-gated monoatomic ion channel activity"/>
    <property type="evidence" value="ECO:0007669"/>
    <property type="project" value="InterPro"/>
</dbReference>
<accession>A0A0K2D694</accession>
<comment type="subcellular location">
    <subcellularLocation>
        <location evidence="1">Cell membrane</location>
        <topology evidence="1">Multi-pass membrane protein</topology>
    </subcellularLocation>
</comment>
<comment type="similarity">
    <text evidence="2">Belongs to the glutamate-gated ion channel (TC 1.A.10.1) family.</text>
</comment>
<keyword evidence="6 9" id="KW-0472">Membrane</keyword>
<dbReference type="Pfam" id="PF00060">
    <property type="entry name" value="Lig_chan"/>
    <property type="match status" value="1"/>
</dbReference>
<evidence type="ECO:0000256" key="7">
    <source>
        <dbReference type="ARBA" id="ARBA00023170"/>
    </source>
</evidence>
<dbReference type="AlphaFoldDB" id="A0A0K2D694"/>
<dbReference type="Gene3D" id="1.10.287.70">
    <property type="match status" value="1"/>
</dbReference>
<reference evidence="12" key="2">
    <citation type="submission" date="2015-07" db="EMBL/GenBank/DDBJ databases">
        <authorList>
            <person name="Noorani M."/>
        </authorList>
    </citation>
    <scope>NUCLEOTIDE SEQUENCE</scope>
</reference>
<gene>
    <name evidence="12" type="primary">IR6</name>
</gene>
<feature type="domain" description="Ionotropic glutamate receptor C-terminal" evidence="11">
    <location>
        <begin position="333"/>
        <end position="612"/>
    </location>
</feature>
<dbReference type="Gene3D" id="3.40.190.10">
    <property type="entry name" value="Periplasmic binding protein-like II"/>
    <property type="match status" value="1"/>
</dbReference>
<feature type="transmembrane region" description="Helical" evidence="9">
    <location>
        <begin position="605"/>
        <end position="627"/>
    </location>
</feature>
<dbReference type="EMBL" id="KT279128">
    <property type="protein sequence ID" value="ALA15330.1"/>
    <property type="molecule type" value="mRNA"/>
</dbReference>
<evidence type="ECO:0000256" key="4">
    <source>
        <dbReference type="ARBA" id="ARBA00022692"/>
    </source>
</evidence>
<keyword evidence="8" id="KW-0325">Glycoprotein</keyword>
<evidence type="ECO:0000256" key="5">
    <source>
        <dbReference type="ARBA" id="ARBA00022989"/>
    </source>
</evidence>
<keyword evidence="10" id="KW-0732">Signal</keyword>
<sequence length="650" mass="72591">MRSLLIVTMLVNSMCDGRLVLQNNDVSSIDSLIRELGSRILSKEFGSYKCVAALSDVPEAVAYFTQWFPTTVLISLVSGDVSAEDLLVSALDADCQGFLVRCRDAAAGVDAILKASKFAMRRVNRRLLVLPTAQSPHINITAIFDLRNIDLVPEIVVARPSGDNSFDLVTLKLTGEDTWRDELLVAQWYRGRGLQPPSADLYAHRLADLGGRRIVISTVDYPPYVIFNSGDNVFDGIEARIIIEFIKKINVTWSVVEDTTYKWGTVWCNGSGNGMLGAVAADEVDVAFSALYRWYPEFMEYSRQYVRSSVVCLAPRPLMLAGWQVPVLPFSPAMWAAVGFSVVVATAALYAVKKLSDWVLGSDDDPSGGRYSTVEDCFFRSVGLLVLQTPDVERRHTRVVGPTRHVLSWLLITYLLVTSSYGGGLSSVLTIPRYEPPIDTVTDLHDSGLEWAQTDIAYLNSLRGLTDPVYLDLIDRYRVLTPDMLRSRVTTRDLAFAVEKLPGGYFAIGDYIDEEAVSNWLRPMREDIYWGTVVLATRKCWPHLERLNDIIDRLFEAGIIRAWEGTVAREWLVARVQLAAQVGMRSAQAPDGPIKLRLTHVQGGFALLILGLCLSLLLFFLEIFVYWKSNGSTRLEFSSTIKVTLEHYRS</sequence>
<dbReference type="PANTHER" id="PTHR42643">
    <property type="entry name" value="IONOTROPIC RECEPTOR 20A-RELATED"/>
    <property type="match status" value="1"/>
</dbReference>
<feature type="signal peptide" evidence="10">
    <location>
        <begin position="1"/>
        <end position="17"/>
    </location>
</feature>
<dbReference type="SUPFAM" id="SSF53850">
    <property type="entry name" value="Periplasmic binding protein-like II"/>
    <property type="match status" value="1"/>
</dbReference>
<keyword evidence="5 9" id="KW-1133">Transmembrane helix</keyword>
<dbReference type="PANTHER" id="PTHR42643:SF40">
    <property type="entry name" value="IONOTROPIC RECEPTOR 41A-RELATED"/>
    <property type="match status" value="1"/>
</dbReference>
<evidence type="ECO:0000256" key="6">
    <source>
        <dbReference type="ARBA" id="ARBA00023136"/>
    </source>
</evidence>
<reference evidence="12" key="1">
    <citation type="journal article" date="2015" name="Cell. Mol. Life Sci.">
        <title>Identification and functional analysis of olfactory receptor family reveal unusual characteristics of the olfactory system in the migratory locust.</title>
        <authorList>
            <person name="Wang Z."/>
            <person name="Yang P."/>
            <person name="Chen D."/>
            <person name="Jiang F."/>
            <person name="Li Y."/>
            <person name="Wang X."/>
            <person name="Kang L."/>
        </authorList>
    </citation>
    <scope>NUCLEOTIDE SEQUENCE</scope>
</reference>
<feature type="chain" id="PRO_5005474742" evidence="10">
    <location>
        <begin position="18"/>
        <end position="650"/>
    </location>
</feature>
<dbReference type="GO" id="GO:0050906">
    <property type="term" value="P:detection of stimulus involved in sensory perception"/>
    <property type="evidence" value="ECO:0007669"/>
    <property type="project" value="UniProtKB-ARBA"/>
</dbReference>
<evidence type="ECO:0000256" key="2">
    <source>
        <dbReference type="ARBA" id="ARBA00008685"/>
    </source>
</evidence>
<evidence type="ECO:0000313" key="12">
    <source>
        <dbReference type="EMBL" id="ALA15330.1"/>
    </source>
</evidence>
<evidence type="ECO:0000256" key="9">
    <source>
        <dbReference type="SAM" id="Phobius"/>
    </source>
</evidence>
<dbReference type="GO" id="GO:0005886">
    <property type="term" value="C:plasma membrane"/>
    <property type="evidence" value="ECO:0007669"/>
    <property type="project" value="UniProtKB-SubCell"/>
</dbReference>
<organism evidence="12">
    <name type="scientific">Locusta migratoria</name>
    <name type="common">Migratory locust</name>
    <dbReference type="NCBI Taxonomy" id="7004"/>
    <lineage>
        <taxon>Eukaryota</taxon>
        <taxon>Metazoa</taxon>
        <taxon>Ecdysozoa</taxon>
        <taxon>Arthropoda</taxon>
        <taxon>Hexapoda</taxon>
        <taxon>Insecta</taxon>
        <taxon>Pterygota</taxon>
        <taxon>Neoptera</taxon>
        <taxon>Polyneoptera</taxon>
        <taxon>Orthoptera</taxon>
        <taxon>Caelifera</taxon>
        <taxon>Acrididea</taxon>
        <taxon>Acridomorpha</taxon>
        <taxon>Acridoidea</taxon>
        <taxon>Acrididae</taxon>
        <taxon>Oedipodinae</taxon>
        <taxon>Locusta</taxon>
    </lineage>
</organism>
<evidence type="ECO:0000256" key="3">
    <source>
        <dbReference type="ARBA" id="ARBA00022475"/>
    </source>
</evidence>
<keyword evidence="7 12" id="KW-0675">Receptor</keyword>
<dbReference type="InterPro" id="IPR052192">
    <property type="entry name" value="Insect_Ionotropic_Sensory_Rcpt"/>
</dbReference>
<keyword evidence="3" id="KW-1003">Cell membrane</keyword>
<evidence type="ECO:0000256" key="1">
    <source>
        <dbReference type="ARBA" id="ARBA00004651"/>
    </source>
</evidence>
<evidence type="ECO:0000256" key="10">
    <source>
        <dbReference type="SAM" id="SignalP"/>
    </source>
</evidence>